<sequence length="69" mass="8219">MAYEIITSYNVIARSRRYVEYTPLQLDLSAINAFCEQYDLPVERWIFNECIFAIDNLFIDEAAHRQQAR</sequence>
<reference evidence="1 2" key="1">
    <citation type="submission" date="2013-02" db="EMBL/GenBank/DDBJ databases">
        <title>The Genome Sequence of Acinetobacter sp. NIPH 1859.</title>
        <authorList>
            <consortium name="The Broad Institute Genome Sequencing Platform"/>
            <consortium name="The Broad Institute Genome Sequencing Center for Infectious Disease"/>
            <person name="Cerqueira G."/>
            <person name="Feldgarden M."/>
            <person name="Courvalin P."/>
            <person name="Perichon B."/>
            <person name="Grillot-Courvalin C."/>
            <person name="Clermont D."/>
            <person name="Rocha E."/>
            <person name="Yoon E.-J."/>
            <person name="Nemec A."/>
            <person name="Walker B."/>
            <person name="Young S.K."/>
            <person name="Zeng Q."/>
            <person name="Gargeya S."/>
            <person name="Fitzgerald M."/>
            <person name="Haas B."/>
            <person name="Abouelleil A."/>
            <person name="Alvarado L."/>
            <person name="Arachchi H.M."/>
            <person name="Berlin A.M."/>
            <person name="Chapman S.B."/>
            <person name="Dewar J."/>
            <person name="Goldberg J."/>
            <person name="Griggs A."/>
            <person name="Gujja S."/>
            <person name="Hansen M."/>
            <person name="Howarth C."/>
            <person name="Imamovic A."/>
            <person name="Larimer J."/>
            <person name="McCowan C."/>
            <person name="Murphy C."/>
            <person name="Neiman D."/>
            <person name="Pearson M."/>
            <person name="Priest M."/>
            <person name="Roberts A."/>
            <person name="Saif S."/>
            <person name="Shea T."/>
            <person name="Sisk P."/>
            <person name="Sykes S."/>
            <person name="Wortman J."/>
            <person name="Nusbaum C."/>
            <person name="Birren B."/>
        </authorList>
    </citation>
    <scope>NUCLEOTIDE SEQUENCE [LARGE SCALE GENOMIC DNA]</scope>
    <source>
        <strain evidence="1 2">NIPH 1859</strain>
    </source>
</reference>
<protein>
    <submittedName>
        <fullName evidence="1">Uncharacterized protein</fullName>
    </submittedName>
</protein>
<dbReference type="HOGENOM" id="CLU_188725_0_0_6"/>
<comment type="caution">
    <text evidence="1">The sequence shown here is derived from an EMBL/GenBank/DDBJ whole genome shotgun (WGS) entry which is preliminary data.</text>
</comment>
<organism evidence="1 2">
    <name type="scientific">Acinetobacter colistiniresistens</name>
    <dbReference type="NCBI Taxonomy" id="280145"/>
    <lineage>
        <taxon>Bacteria</taxon>
        <taxon>Pseudomonadati</taxon>
        <taxon>Pseudomonadota</taxon>
        <taxon>Gammaproteobacteria</taxon>
        <taxon>Moraxellales</taxon>
        <taxon>Moraxellaceae</taxon>
        <taxon>Acinetobacter</taxon>
    </lineage>
</organism>
<dbReference type="PATRIC" id="fig|1217695.3.peg.1496"/>
<dbReference type="EMBL" id="APRZ01000014">
    <property type="protein sequence ID" value="ENX34899.1"/>
    <property type="molecule type" value="Genomic_DNA"/>
</dbReference>
<evidence type="ECO:0000313" key="2">
    <source>
        <dbReference type="Proteomes" id="UP000013009"/>
    </source>
</evidence>
<proteinExistence type="predicted"/>
<evidence type="ECO:0000313" key="1">
    <source>
        <dbReference type="EMBL" id="ENX34899.1"/>
    </source>
</evidence>
<dbReference type="AlphaFoldDB" id="N9PMX1"/>
<keyword evidence="2" id="KW-1185">Reference proteome</keyword>
<dbReference type="OrthoDB" id="6703580at2"/>
<dbReference type="Proteomes" id="UP000013009">
    <property type="component" value="Unassembled WGS sequence"/>
</dbReference>
<name>N9PMX1_9GAMM</name>
<dbReference type="RefSeq" id="WP_005272281.1">
    <property type="nucleotide sequence ID" value="NZ_KB850194.1"/>
</dbReference>
<gene>
    <name evidence="1" type="ORF">F889_01539</name>
</gene>
<accession>N9PMX1</accession>